<dbReference type="Pfam" id="PF00069">
    <property type="entry name" value="Pkinase"/>
    <property type="match status" value="1"/>
</dbReference>
<dbReference type="InterPro" id="IPR008271">
    <property type="entry name" value="Ser/Thr_kinase_AS"/>
</dbReference>
<feature type="compositionally biased region" description="Acidic residues" evidence="12">
    <location>
        <begin position="784"/>
        <end position="793"/>
    </location>
</feature>
<dbReference type="InterPro" id="IPR011009">
    <property type="entry name" value="Kinase-like_dom_sf"/>
</dbReference>
<evidence type="ECO:0000256" key="12">
    <source>
        <dbReference type="SAM" id="MobiDB-lite"/>
    </source>
</evidence>
<dbReference type="GO" id="GO:0005737">
    <property type="term" value="C:cytoplasm"/>
    <property type="evidence" value="ECO:0007669"/>
    <property type="project" value="UniProtKB-SubCell"/>
</dbReference>
<dbReference type="PANTHER" id="PTHR22967:SF57">
    <property type="entry name" value="AUXILIN, ISOFORM A-RELATED"/>
    <property type="match status" value="1"/>
</dbReference>
<organism evidence="14 15">
    <name type="scientific">Gomphillus americanus</name>
    <dbReference type="NCBI Taxonomy" id="1940652"/>
    <lineage>
        <taxon>Eukaryota</taxon>
        <taxon>Fungi</taxon>
        <taxon>Dikarya</taxon>
        <taxon>Ascomycota</taxon>
        <taxon>Pezizomycotina</taxon>
        <taxon>Lecanoromycetes</taxon>
        <taxon>OSLEUM clade</taxon>
        <taxon>Ostropomycetidae</taxon>
        <taxon>Ostropales</taxon>
        <taxon>Graphidaceae</taxon>
        <taxon>Gomphilloideae</taxon>
        <taxon>Gomphillus</taxon>
    </lineage>
</organism>
<keyword evidence="7" id="KW-0547">Nucleotide-binding</keyword>
<feature type="compositionally biased region" description="Polar residues" evidence="12">
    <location>
        <begin position="528"/>
        <end position="542"/>
    </location>
</feature>
<dbReference type="GO" id="GO:0000147">
    <property type="term" value="P:actin cortical patch assembly"/>
    <property type="evidence" value="ECO:0007669"/>
    <property type="project" value="TreeGrafter"/>
</dbReference>
<dbReference type="AlphaFoldDB" id="A0A8H3FV78"/>
<dbReference type="SMART" id="SM00220">
    <property type="entry name" value="S_TKc"/>
    <property type="match status" value="1"/>
</dbReference>
<evidence type="ECO:0000256" key="11">
    <source>
        <dbReference type="ARBA" id="ARBA00048679"/>
    </source>
</evidence>
<feature type="compositionally biased region" description="Basic and acidic residues" evidence="12">
    <location>
        <begin position="707"/>
        <end position="718"/>
    </location>
</feature>
<gene>
    <name evidence="14" type="ORF">GOMPHAMPRED_004569</name>
</gene>
<protein>
    <recommendedName>
        <fullName evidence="2">non-specific serine/threonine protein kinase</fullName>
        <ecNumber evidence="2">2.7.11.1</ecNumber>
    </recommendedName>
</protein>
<dbReference type="GO" id="GO:0007015">
    <property type="term" value="P:actin filament organization"/>
    <property type="evidence" value="ECO:0007669"/>
    <property type="project" value="TreeGrafter"/>
</dbReference>
<evidence type="ECO:0000259" key="13">
    <source>
        <dbReference type="PROSITE" id="PS50011"/>
    </source>
</evidence>
<dbReference type="Proteomes" id="UP000664169">
    <property type="component" value="Unassembled WGS sequence"/>
</dbReference>
<feature type="compositionally biased region" description="Polar residues" evidence="12">
    <location>
        <begin position="462"/>
        <end position="474"/>
    </location>
</feature>
<feature type="compositionally biased region" description="Polar residues" evidence="12">
    <location>
        <begin position="952"/>
        <end position="965"/>
    </location>
</feature>
<dbReference type="EC" id="2.7.11.1" evidence="2"/>
<sequence>MSSTVPPFTQDHASRPSLPAAAQAAFASPTSTAPVGIFSAGTKVQVGNHRVVIERYLSEGGFAHVYLVRLPQPVDGENVAVLKRVAVPDKEALTNMRTEVETMKKLKGHKYIVRYIDSHASQLKGGGYEVFLLMEYCNGGGLIDFMNTRLQERLTEPEIVKIISDVAEGVACMHYLKPPLLHRDLKVENVLITTQGSTKQFKLCDFGSAAPPRPAATNATEGRLIEDDVQRHTTMQYRSPEMIDVYRKQPIDEKSDIWALGVLLYKLCYYTTPFEERGQMAILNASFKFPAYPVFTDRLKTLIAMMLQESPKSRPNVYQVIKEICSMQGIQVPIKDIYAARTASEARRDQQLPPTPSAAASSSSVGAYKAFPVEEKQSIPEITPMRRGRPTNLVPEQSSSRPSPSPHRLTGTDPFAALDGAKVGSVDTDEISQRFPSLDQFSLLHDAGSKFAFEPKPKPAVSQPQQPKELSQRVTEALADDAFAQPPRSDSEPPLKLQPQQQQPIQSYTLNSKPSPKVDTTPHKSVTGLIQSMNAGTQTDPSSPKIMKKPPTASTGTMTSPQLLNHLPLDKSNKSSRPLHKFPLEPSQNPQTQPRTLFTAPISLDPVNQDILVQTQAEPFAVQQKPAIRTLQTPHTARPSLGNLSQHPSQDDILTRTKSESIRHRPLSAQFDTTRFSGLRSSSTGRGNDSSGEHASEDANISSNVEFLKKMEEEEPNKRKEKRQSSGSRYTKLSLSGTKNLFAGRFGDAFKRFESGQPGDDEVQNNLTTIAGSVATDGRSDDGQVVEETEEMPPEMKRELERRRLSQEERRVADAAAAYKQRVSENGSVRARDGTRATLIQHKVQSLLEESNKSPTKTAEGYGRFTNSAPPDAPSLVPEPMEIQNPARQKPAFLSEKSAPTMNYPNIQTATTAVGNRPSAPPKPQTLRTGGSTVPPLSSPNIAAKPDHLLSRNRQNDNLTGQPNILSPEDWEAQFSKRYPSLSGLEMVETEISSDGRIIRDV</sequence>
<evidence type="ECO:0000256" key="6">
    <source>
        <dbReference type="ARBA" id="ARBA00022679"/>
    </source>
</evidence>
<feature type="region of interest" description="Disordered" evidence="12">
    <location>
        <begin position="376"/>
        <end position="419"/>
    </location>
</feature>
<evidence type="ECO:0000256" key="5">
    <source>
        <dbReference type="ARBA" id="ARBA00022553"/>
    </source>
</evidence>
<evidence type="ECO:0000313" key="15">
    <source>
        <dbReference type="Proteomes" id="UP000664169"/>
    </source>
</evidence>
<comment type="catalytic activity">
    <reaction evidence="11">
        <text>L-seryl-[protein] + ATP = O-phospho-L-seryl-[protein] + ADP + H(+)</text>
        <dbReference type="Rhea" id="RHEA:17989"/>
        <dbReference type="Rhea" id="RHEA-COMP:9863"/>
        <dbReference type="Rhea" id="RHEA-COMP:11604"/>
        <dbReference type="ChEBI" id="CHEBI:15378"/>
        <dbReference type="ChEBI" id="CHEBI:29999"/>
        <dbReference type="ChEBI" id="CHEBI:30616"/>
        <dbReference type="ChEBI" id="CHEBI:83421"/>
        <dbReference type="ChEBI" id="CHEBI:456216"/>
        <dbReference type="EC" id="2.7.11.1"/>
    </reaction>
</comment>
<evidence type="ECO:0000256" key="7">
    <source>
        <dbReference type="ARBA" id="ARBA00022741"/>
    </source>
</evidence>
<dbReference type="PANTHER" id="PTHR22967">
    <property type="entry name" value="SERINE/THREONINE PROTEIN KINASE"/>
    <property type="match status" value="1"/>
</dbReference>
<dbReference type="CDD" id="cd14037">
    <property type="entry name" value="STKc_NAK_like"/>
    <property type="match status" value="1"/>
</dbReference>
<feature type="compositionally biased region" description="Low complexity" evidence="12">
    <location>
        <begin position="494"/>
        <end position="506"/>
    </location>
</feature>
<keyword evidence="9" id="KW-0067">ATP-binding</keyword>
<keyword evidence="15" id="KW-1185">Reference proteome</keyword>
<comment type="caution">
    <text evidence="14">The sequence shown here is derived from an EMBL/GenBank/DDBJ whole genome shotgun (WGS) entry which is preliminary data.</text>
</comment>
<evidence type="ECO:0000256" key="8">
    <source>
        <dbReference type="ARBA" id="ARBA00022777"/>
    </source>
</evidence>
<feature type="region of interest" description="Disordered" evidence="12">
    <location>
        <begin position="773"/>
        <end position="799"/>
    </location>
</feature>
<dbReference type="Gene3D" id="1.10.510.10">
    <property type="entry name" value="Transferase(Phosphotransferase) domain 1"/>
    <property type="match status" value="1"/>
</dbReference>
<evidence type="ECO:0000256" key="10">
    <source>
        <dbReference type="ARBA" id="ARBA00047899"/>
    </source>
</evidence>
<dbReference type="GO" id="GO:0004674">
    <property type="term" value="F:protein serine/threonine kinase activity"/>
    <property type="evidence" value="ECO:0007669"/>
    <property type="project" value="UniProtKB-KW"/>
</dbReference>
<reference evidence="14" key="1">
    <citation type="submission" date="2021-03" db="EMBL/GenBank/DDBJ databases">
        <authorList>
            <person name="Tagirdzhanova G."/>
        </authorList>
    </citation>
    <scope>NUCLEOTIDE SEQUENCE</scope>
</reference>
<feature type="region of interest" description="Disordered" evidence="12">
    <location>
        <begin position="848"/>
        <end position="880"/>
    </location>
</feature>
<keyword evidence="5" id="KW-0597">Phosphoprotein</keyword>
<feature type="compositionally biased region" description="Polar residues" evidence="12">
    <location>
        <begin position="586"/>
        <end position="595"/>
    </location>
</feature>
<feature type="region of interest" description="Disordered" evidence="12">
    <location>
        <begin position="451"/>
        <end position="595"/>
    </location>
</feature>
<evidence type="ECO:0000256" key="1">
    <source>
        <dbReference type="ARBA" id="ARBA00004496"/>
    </source>
</evidence>
<dbReference type="OrthoDB" id="2018507at2759"/>
<name>A0A8H3FV78_9LECA</name>
<evidence type="ECO:0000256" key="9">
    <source>
        <dbReference type="ARBA" id="ARBA00022840"/>
    </source>
</evidence>
<keyword evidence="8" id="KW-0418">Kinase</keyword>
<feature type="region of interest" description="Disordered" evidence="12">
    <location>
        <begin position="911"/>
        <end position="968"/>
    </location>
</feature>
<accession>A0A8H3FV78</accession>
<comment type="subcellular location">
    <subcellularLocation>
        <location evidence="1">Cytoplasm</location>
    </subcellularLocation>
</comment>
<keyword evidence="3" id="KW-0963">Cytoplasm</keyword>
<dbReference type="FunFam" id="1.10.510.10:FF:000441">
    <property type="entry name" value="Serine/threonine protein kinase"/>
    <property type="match status" value="1"/>
</dbReference>
<dbReference type="SUPFAM" id="SSF56112">
    <property type="entry name" value="Protein kinase-like (PK-like)"/>
    <property type="match status" value="1"/>
</dbReference>
<keyword evidence="4" id="KW-0723">Serine/threonine-protein kinase</keyword>
<feature type="compositionally biased region" description="Polar residues" evidence="12">
    <location>
        <begin position="926"/>
        <end position="941"/>
    </location>
</feature>
<evidence type="ECO:0000256" key="3">
    <source>
        <dbReference type="ARBA" id="ARBA00022490"/>
    </source>
</evidence>
<dbReference type="PROSITE" id="PS50011">
    <property type="entry name" value="PROTEIN_KINASE_DOM"/>
    <property type="match status" value="1"/>
</dbReference>
<comment type="catalytic activity">
    <reaction evidence="10">
        <text>L-threonyl-[protein] + ATP = O-phospho-L-threonyl-[protein] + ADP + H(+)</text>
        <dbReference type="Rhea" id="RHEA:46608"/>
        <dbReference type="Rhea" id="RHEA-COMP:11060"/>
        <dbReference type="Rhea" id="RHEA-COMP:11605"/>
        <dbReference type="ChEBI" id="CHEBI:15378"/>
        <dbReference type="ChEBI" id="CHEBI:30013"/>
        <dbReference type="ChEBI" id="CHEBI:30616"/>
        <dbReference type="ChEBI" id="CHEBI:61977"/>
        <dbReference type="ChEBI" id="CHEBI:456216"/>
        <dbReference type="EC" id="2.7.11.1"/>
    </reaction>
</comment>
<evidence type="ECO:0000256" key="4">
    <source>
        <dbReference type="ARBA" id="ARBA00022527"/>
    </source>
</evidence>
<feature type="compositionally biased region" description="Polar residues" evidence="12">
    <location>
        <begin position="670"/>
        <end position="690"/>
    </location>
</feature>
<evidence type="ECO:0000313" key="14">
    <source>
        <dbReference type="EMBL" id="CAF9927996.1"/>
    </source>
</evidence>
<dbReference type="GO" id="GO:0005524">
    <property type="term" value="F:ATP binding"/>
    <property type="evidence" value="ECO:0007669"/>
    <property type="project" value="UniProtKB-KW"/>
</dbReference>
<dbReference type="PROSITE" id="PS00108">
    <property type="entry name" value="PROTEIN_KINASE_ST"/>
    <property type="match status" value="1"/>
</dbReference>
<feature type="compositionally biased region" description="Polar residues" evidence="12">
    <location>
        <begin position="552"/>
        <end position="563"/>
    </location>
</feature>
<dbReference type="InterPro" id="IPR000719">
    <property type="entry name" value="Prot_kinase_dom"/>
</dbReference>
<feature type="domain" description="Protein kinase" evidence="13">
    <location>
        <begin position="51"/>
        <end position="330"/>
    </location>
</feature>
<proteinExistence type="predicted"/>
<feature type="region of interest" description="Disordered" evidence="12">
    <location>
        <begin position="657"/>
        <end position="732"/>
    </location>
</feature>
<evidence type="ECO:0000256" key="2">
    <source>
        <dbReference type="ARBA" id="ARBA00012513"/>
    </source>
</evidence>
<dbReference type="EMBL" id="CAJPDQ010000028">
    <property type="protein sequence ID" value="CAF9927996.1"/>
    <property type="molecule type" value="Genomic_DNA"/>
</dbReference>
<keyword evidence="6" id="KW-0808">Transferase</keyword>